<keyword evidence="2" id="KW-1185">Reference proteome</keyword>
<dbReference type="AlphaFoldDB" id="A0A8H6KV88"/>
<proteinExistence type="predicted"/>
<organism evidence="1 2">
    <name type="scientific">Colletotrichum musicola</name>
    <dbReference type="NCBI Taxonomy" id="2175873"/>
    <lineage>
        <taxon>Eukaryota</taxon>
        <taxon>Fungi</taxon>
        <taxon>Dikarya</taxon>
        <taxon>Ascomycota</taxon>
        <taxon>Pezizomycotina</taxon>
        <taxon>Sordariomycetes</taxon>
        <taxon>Hypocreomycetidae</taxon>
        <taxon>Glomerellales</taxon>
        <taxon>Glomerellaceae</taxon>
        <taxon>Colletotrichum</taxon>
        <taxon>Colletotrichum orchidearum species complex</taxon>
    </lineage>
</organism>
<sequence length="85" mass="9064">MWEWDDAEGQRRMRGMGKWGIESWKNQREGGDSGAAVAAEPTAHTAVSTLAQDDWALSLARCAACTLNSHKTERGFAPTAAGASA</sequence>
<name>A0A8H6KV88_9PEZI</name>
<comment type="caution">
    <text evidence="1">The sequence shown here is derived from an EMBL/GenBank/DDBJ whole genome shotgun (WGS) entry which is preliminary data.</text>
</comment>
<gene>
    <name evidence="1" type="ORF">CMUS01_04680</name>
</gene>
<accession>A0A8H6KV88</accession>
<reference evidence="1" key="1">
    <citation type="journal article" date="2020" name="Phytopathology">
        <title>Genome Sequence Resources of Colletotrichum truncatum, C. plurivorum, C. musicola, and C. sojae: Four Species Pathogenic to Soybean (Glycine max).</title>
        <authorList>
            <person name="Rogerio F."/>
            <person name="Boufleur T.R."/>
            <person name="Ciampi-Guillardi M."/>
            <person name="Sukno S.A."/>
            <person name="Thon M.R."/>
            <person name="Massola Junior N.S."/>
            <person name="Baroncelli R."/>
        </authorList>
    </citation>
    <scope>NUCLEOTIDE SEQUENCE</scope>
    <source>
        <strain evidence="1">LFN0074</strain>
    </source>
</reference>
<evidence type="ECO:0000313" key="2">
    <source>
        <dbReference type="Proteomes" id="UP000639643"/>
    </source>
</evidence>
<dbReference type="EMBL" id="WIGM01000130">
    <property type="protein sequence ID" value="KAF6838297.1"/>
    <property type="molecule type" value="Genomic_DNA"/>
</dbReference>
<protein>
    <submittedName>
        <fullName evidence="1">Uncharacterized protein</fullName>
    </submittedName>
</protein>
<dbReference type="Proteomes" id="UP000639643">
    <property type="component" value="Unassembled WGS sequence"/>
</dbReference>
<evidence type="ECO:0000313" key="1">
    <source>
        <dbReference type="EMBL" id="KAF6838297.1"/>
    </source>
</evidence>